<dbReference type="GO" id="GO:0016020">
    <property type="term" value="C:membrane"/>
    <property type="evidence" value="ECO:0007669"/>
    <property type="project" value="UniProtKB-SubCell"/>
</dbReference>
<reference evidence="9 10" key="1">
    <citation type="submission" date="2020-08" db="EMBL/GenBank/DDBJ databases">
        <title>Plant Genome Project.</title>
        <authorList>
            <person name="Zhang R.-G."/>
        </authorList>
    </citation>
    <scope>NUCLEOTIDE SEQUENCE [LARGE SCALE GENOMIC DNA]</scope>
    <source>
        <tissue evidence="9">Rhizome</tissue>
    </source>
</reference>
<evidence type="ECO:0000256" key="6">
    <source>
        <dbReference type="RuleBase" id="RU365023"/>
    </source>
</evidence>
<comment type="similarity">
    <text evidence="1 6">Belongs to the expansin family. Expansin A subfamily.</text>
</comment>
<keyword evidence="6" id="KW-0961">Cell wall biogenesis/degradation</keyword>
<evidence type="ECO:0000313" key="10">
    <source>
        <dbReference type="Proteomes" id="UP000734854"/>
    </source>
</evidence>
<keyword evidence="4 6" id="KW-0732">Signal</keyword>
<evidence type="ECO:0000259" key="8">
    <source>
        <dbReference type="PROSITE" id="PS50843"/>
    </source>
</evidence>
<dbReference type="CDD" id="cd22274">
    <property type="entry name" value="DPBB_EXPA_N"/>
    <property type="match status" value="1"/>
</dbReference>
<dbReference type="SUPFAM" id="SSF49590">
    <property type="entry name" value="PHL pollen allergen"/>
    <property type="match status" value="1"/>
</dbReference>
<dbReference type="Gene3D" id="2.60.40.760">
    <property type="entry name" value="Expansin, cellulose-binding-like domain"/>
    <property type="match status" value="1"/>
</dbReference>
<evidence type="ECO:0000259" key="7">
    <source>
        <dbReference type="PROSITE" id="PS50842"/>
    </source>
</evidence>
<dbReference type="InterPro" id="IPR007112">
    <property type="entry name" value="Expansin/allergen_DPBB_dom"/>
</dbReference>
<keyword evidence="5" id="KW-0472">Membrane</keyword>
<dbReference type="PROSITE" id="PS50843">
    <property type="entry name" value="EXPANSIN_CBD"/>
    <property type="match status" value="1"/>
</dbReference>
<dbReference type="FunFam" id="2.60.40.760:FF:000001">
    <property type="entry name" value="Expansin"/>
    <property type="match status" value="1"/>
</dbReference>
<dbReference type="Pfam" id="PF03330">
    <property type="entry name" value="DPBB_1"/>
    <property type="match status" value="1"/>
</dbReference>
<feature type="domain" description="Expansin-like EG45" evidence="7">
    <location>
        <begin position="58"/>
        <end position="174"/>
    </location>
</feature>
<proteinExistence type="inferred from homology"/>
<evidence type="ECO:0000256" key="5">
    <source>
        <dbReference type="ARBA" id="ARBA00023136"/>
    </source>
</evidence>
<dbReference type="Proteomes" id="UP000734854">
    <property type="component" value="Unassembled WGS sequence"/>
</dbReference>
<dbReference type="InterPro" id="IPR007117">
    <property type="entry name" value="Expansin_CBD"/>
</dbReference>
<evidence type="ECO:0000256" key="4">
    <source>
        <dbReference type="ARBA" id="ARBA00022729"/>
    </source>
</evidence>
<dbReference type="PRINTS" id="PR01226">
    <property type="entry name" value="EXPANSIN"/>
</dbReference>
<dbReference type="InterPro" id="IPR009009">
    <property type="entry name" value="RlpA-like_DPBB"/>
</dbReference>
<keyword evidence="2 6" id="KW-0134">Cell wall</keyword>
<dbReference type="Pfam" id="PF01357">
    <property type="entry name" value="Expansin_C"/>
    <property type="match status" value="1"/>
</dbReference>
<feature type="domain" description="Expansin-like CBD" evidence="8">
    <location>
        <begin position="184"/>
        <end position="264"/>
    </location>
</feature>
<dbReference type="GO" id="GO:0005576">
    <property type="term" value="C:extracellular region"/>
    <property type="evidence" value="ECO:0007669"/>
    <property type="project" value="InterPro"/>
</dbReference>
<dbReference type="PANTHER" id="PTHR31867">
    <property type="entry name" value="EXPANSIN-A15"/>
    <property type="match status" value="1"/>
</dbReference>
<dbReference type="PRINTS" id="PR01225">
    <property type="entry name" value="EXPANSNFAMLY"/>
</dbReference>
<dbReference type="EMBL" id="JACMSC010000012">
    <property type="protein sequence ID" value="KAG6496248.1"/>
    <property type="molecule type" value="Genomic_DNA"/>
</dbReference>
<dbReference type="InterPro" id="IPR036908">
    <property type="entry name" value="RlpA-like_sf"/>
</dbReference>
<sequence length="269" mass="28473">MKLAGGSVALILLVSSFVAVDGFAASGWTSGSATFYGGSDASGTMGIVIFYGRLLLTDGACGYGNLYSTGYGTNTAALSTALFGDGASCGQCYRITCDSEADPQWCLPGGPSVTVTATNFCPPTYDLPSDDGGWCNPPRQHFDMAQPAWEKIGIYRAGIIPVLFQRVPCVKQGGVRFTINGHDYFELVLVTNVGGSGSVQSLSIKGRSSTGWIVMSRNWGANWQANAYLDGQSISFRVTTTDGQTLVFNDIVPSNWAFGQTFTSSLQFS</sequence>
<dbReference type="SMART" id="SM00837">
    <property type="entry name" value="DPBB_1"/>
    <property type="match status" value="1"/>
</dbReference>
<name>A0A8J5FW65_ZINOF</name>
<organism evidence="9 10">
    <name type="scientific">Zingiber officinale</name>
    <name type="common">Ginger</name>
    <name type="synonym">Amomum zingiber</name>
    <dbReference type="NCBI Taxonomy" id="94328"/>
    <lineage>
        <taxon>Eukaryota</taxon>
        <taxon>Viridiplantae</taxon>
        <taxon>Streptophyta</taxon>
        <taxon>Embryophyta</taxon>
        <taxon>Tracheophyta</taxon>
        <taxon>Spermatophyta</taxon>
        <taxon>Magnoliopsida</taxon>
        <taxon>Liliopsida</taxon>
        <taxon>Zingiberales</taxon>
        <taxon>Zingiberaceae</taxon>
        <taxon>Zingiber</taxon>
    </lineage>
</organism>
<keyword evidence="3 6" id="KW-0964">Secreted</keyword>
<protein>
    <recommendedName>
        <fullName evidence="6">Expansin</fullName>
    </recommendedName>
</protein>
<dbReference type="AlphaFoldDB" id="A0A8J5FW65"/>
<dbReference type="Gene3D" id="2.40.40.10">
    <property type="entry name" value="RlpA-like domain"/>
    <property type="match status" value="1"/>
</dbReference>
<comment type="subcellular location">
    <subcellularLocation>
        <location evidence="6">Secreted</location>
        <location evidence="6">Cell wall</location>
    </subcellularLocation>
    <subcellularLocation>
        <location evidence="6">Membrane</location>
        <topology evidence="6">Peripheral membrane protein</topology>
    </subcellularLocation>
</comment>
<feature type="signal peptide" evidence="6">
    <location>
        <begin position="1"/>
        <end position="24"/>
    </location>
</feature>
<evidence type="ECO:0000256" key="2">
    <source>
        <dbReference type="ARBA" id="ARBA00022512"/>
    </source>
</evidence>
<comment type="caution">
    <text evidence="9">The sequence shown here is derived from an EMBL/GenBank/DDBJ whole genome shotgun (WGS) entry which is preliminary data.</text>
</comment>
<keyword evidence="10" id="KW-1185">Reference proteome</keyword>
<feature type="chain" id="PRO_5035338880" description="Expansin" evidence="6">
    <location>
        <begin position="25"/>
        <end position="269"/>
    </location>
</feature>
<comment type="function">
    <text evidence="6">Causes loosening and extension of plant cell walls by disrupting non-covalent bonding between cellulose microfibrils and matrix glucans. No enzymatic activity has been found.</text>
</comment>
<dbReference type="InterPro" id="IPR002963">
    <property type="entry name" value="Expansin"/>
</dbReference>
<dbReference type="PROSITE" id="PS50842">
    <property type="entry name" value="EXPANSIN_EG45"/>
    <property type="match status" value="1"/>
</dbReference>
<dbReference type="InterPro" id="IPR036749">
    <property type="entry name" value="Expansin_CBD_sf"/>
</dbReference>
<dbReference type="InterPro" id="IPR007118">
    <property type="entry name" value="Expan_Lol_pI"/>
</dbReference>
<evidence type="ECO:0000313" key="9">
    <source>
        <dbReference type="EMBL" id="KAG6496248.1"/>
    </source>
</evidence>
<accession>A0A8J5FW65</accession>
<dbReference type="GO" id="GO:0009664">
    <property type="term" value="P:plant-type cell wall organization"/>
    <property type="evidence" value="ECO:0007669"/>
    <property type="project" value="InterPro"/>
</dbReference>
<dbReference type="SUPFAM" id="SSF50685">
    <property type="entry name" value="Barwin-like endoglucanases"/>
    <property type="match status" value="1"/>
</dbReference>
<gene>
    <name evidence="9" type="ORF">ZIOFF_044106</name>
</gene>
<evidence type="ECO:0000256" key="3">
    <source>
        <dbReference type="ARBA" id="ARBA00022525"/>
    </source>
</evidence>
<evidence type="ECO:0000256" key="1">
    <source>
        <dbReference type="ARBA" id="ARBA00005392"/>
    </source>
</evidence>